<dbReference type="PANTHER" id="PTHR33987">
    <property type="entry name" value="CALCINEURIN-LIKE METALLO-PHOSPHOESTERASE SUPERFAMILY PROTEIN"/>
    <property type="match status" value="1"/>
</dbReference>
<dbReference type="InterPro" id="IPR038607">
    <property type="entry name" value="PhoD-like_sf"/>
</dbReference>
<organism evidence="3 4">
    <name type="scientific">Edaphochlamys debaryana</name>
    <dbReference type="NCBI Taxonomy" id="47281"/>
    <lineage>
        <taxon>Eukaryota</taxon>
        <taxon>Viridiplantae</taxon>
        <taxon>Chlorophyta</taxon>
        <taxon>core chlorophytes</taxon>
        <taxon>Chlorophyceae</taxon>
        <taxon>CS clade</taxon>
        <taxon>Chlamydomonadales</taxon>
        <taxon>Chlamydomonadales incertae sedis</taxon>
        <taxon>Edaphochlamys</taxon>
    </lineage>
</organism>
<proteinExistence type="predicted"/>
<evidence type="ECO:0000313" key="4">
    <source>
        <dbReference type="Proteomes" id="UP000612055"/>
    </source>
</evidence>
<feature type="region of interest" description="Disordered" evidence="1">
    <location>
        <begin position="35"/>
        <end position="61"/>
    </location>
</feature>
<protein>
    <recommendedName>
        <fullName evidence="2">PhoD-like phosphatase metallophosphatase domain-containing protein</fullName>
    </recommendedName>
</protein>
<dbReference type="OrthoDB" id="10266805at2759"/>
<dbReference type="Pfam" id="PF09423">
    <property type="entry name" value="PhoD"/>
    <property type="match status" value="1"/>
</dbReference>
<reference evidence="3" key="1">
    <citation type="journal article" date="2020" name="bioRxiv">
        <title>Comparative genomics of Chlamydomonas.</title>
        <authorList>
            <person name="Craig R.J."/>
            <person name="Hasan A.R."/>
            <person name="Ness R.W."/>
            <person name="Keightley P.D."/>
        </authorList>
    </citation>
    <scope>NUCLEOTIDE SEQUENCE</scope>
    <source>
        <strain evidence="3">CCAP 11/70</strain>
    </source>
</reference>
<evidence type="ECO:0000259" key="2">
    <source>
        <dbReference type="Pfam" id="PF09423"/>
    </source>
</evidence>
<accession>A0A836BSA6</accession>
<evidence type="ECO:0000256" key="1">
    <source>
        <dbReference type="SAM" id="MobiDB-lite"/>
    </source>
</evidence>
<dbReference type="EMBL" id="JAEHOE010000104">
    <property type="protein sequence ID" value="KAG2486942.1"/>
    <property type="molecule type" value="Genomic_DNA"/>
</dbReference>
<evidence type="ECO:0000313" key="3">
    <source>
        <dbReference type="EMBL" id="KAG2486942.1"/>
    </source>
</evidence>
<dbReference type="PANTHER" id="PTHR33987:SF2">
    <property type="entry name" value="ALKALINE PHOSPHATASE D"/>
    <property type="match status" value="1"/>
</dbReference>
<comment type="caution">
    <text evidence="3">The sequence shown here is derived from an EMBL/GenBank/DDBJ whole genome shotgun (WGS) entry which is preliminary data.</text>
</comment>
<feature type="domain" description="PhoD-like phosphatase metallophosphatase" evidence="2">
    <location>
        <begin position="254"/>
        <end position="376"/>
    </location>
</feature>
<sequence>MAGNVDAARERWAHAVHNPDYRAFLDFMCPPQQGSSFTGTTTGPGSGQGPGATLRGSGPLSGAAAAAQRLGGWRGEPGRFPPVGTDPTSCPRPIFGVWDDHDYGWNNGNRRLPNKAEYKRMYLDAVGEAPGSSRRGADAGMQAVYSLSGGGPGLGVDLVLLDERWYRDPLPCELRRDWCTGVLAQPELFPRHTGFCRDFLLDDGASGRGSCCTKDGDLAAWCALPDSRSSPLWASACDPTSAQWGSGTLVLGADNRTLMGAGDALWDTEPGPLWSRLMQAHDSPAHDSPVCEVLGAAQRRWLRERLASSSAALTLVASGSVPVGNPVFNDSKGLCSDDDWTCYRPAQVNLLHTVANVSSGCVVILTGDFHYGDIKLITPGPGTPYAGTLQTGRLRKPIYQIMASGMTDSTAKHDGAPCAGSFREDLLGLRPLGRCSYMDGPNFGMVEVDWEAQVAHLTLRDASSGAVAVGLDGKEQHLALSLKTCLPV</sequence>
<gene>
    <name evidence="3" type="ORF">HYH03_014440</name>
</gene>
<dbReference type="InterPro" id="IPR029052">
    <property type="entry name" value="Metallo-depent_PP-like"/>
</dbReference>
<keyword evidence="4" id="KW-1185">Reference proteome</keyword>
<dbReference type="Gene3D" id="3.60.21.70">
    <property type="entry name" value="PhoD-like phosphatase"/>
    <property type="match status" value="1"/>
</dbReference>
<dbReference type="AlphaFoldDB" id="A0A836BSA6"/>
<dbReference type="SUPFAM" id="SSF56300">
    <property type="entry name" value="Metallo-dependent phosphatases"/>
    <property type="match status" value="1"/>
</dbReference>
<name>A0A836BSA6_9CHLO</name>
<dbReference type="Proteomes" id="UP000612055">
    <property type="component" value="Unassembled WGS sequence"/>
</dbReference>
<dbReference type="InterPro" id="IPR018946">
    <property type="entry name" value="PhoD-like_MPP"/>
</dbReference>